<proteinExistence type="inferred from homology"/>
<dbReference type="InterPro" id="IPR020845">
    <property type="entry name" value="AMP-binding_CS"/>
</dbReference>
<comment type="similarity">
    <text evidence="1">Belongs to the ATP-dependent AMP-binding enzyme family.</text>
</comment>
<evidence type="ECO:0000313" key="6">
    <source>
        <dbReference type="Proteomes" id="UP000295719"/>
    </source>
</evidence>
<evidence type="ECO:0000259" key="4">
    <source>
        <dbReference type="Pfam" id="PF13193"/>
    </source>
</evidence>
<dbReference type="GO" id="GO:0031956">
    <property type="term" value="F:medium-chain fatty acid-CoA ligase activity"/>
    <property type="evidence" value="ECO:0007669"/>
    <property type="project" value="TreeGrafter"/>
</dbReference>
<feature type="domain" description="AMP-dependent synthetase/ligase" evidence="3">
    <location>
        <begin position="18"/>
        <end position="361"/>
    </location>
</feature>
<reference evidence="5 6" key="1">
    <citation type="submission" date="2019-03" db="EMBL/GenBank/DDBJ databases">
        <title>Genomic Encyclopedia of Type Strains, Phase IV (KMG-IV): sequencing the most valuable type-strain genomes for metagenomic binning, comparative biology and taxonomic classification.</title>
        <authorList>
            <person name="Goeker M."/>
        </authorList>
    </citation>
    <scope>NUCLEOTIDE SEQUENCE [LARGE SCALE GENOMIC DNA]</scope>
    <source>
        <strain evidence="5 6">DSM 19580</strain>
    </source>
</reference>
<dbReference type="PROSITE" id="PS00455">
    <property type="entry name" value="AMP_BINDING"/>
    <property type="match status" value="1"/>
</dbReference>
<dbReference type="GO" id="GO:0006631">
    <property type="term" value="P:fatty acid metabolic process"/>
    <property type="evidence" value="ECO:0007669"/>
    <property type="project" value="TreeGrafter"/>
</dbReference>
<gene>
    <name evidence="5" type="ORF">EDC52_101479</name>
</gene>
<dbReference type="Proteomes" id="UP000295719">
    <property type="component" value="Unassembled WGS sequence"/>
</dbReference>
<dbReference type="Pfam" id="PF13193">
    <property type="entry name" value="AMP-binding_C"/>
    <property type="match status" value="1"/>
</dbReference>
<evidence type="ECO:0000259" key="3">
    <source>
        <dbReference type="Pfam" id="PF00501"/>
    </source>
</evidence>
<sequence>MSRLINLGAIIRSDLPGDQLAFISPVDDQRQRQITFSQLDRRADAIGRGLLARGLATGCRVAIIGRNSIDSIACLLGILRAGLVAVPLNHKFPADTLEKILADSDARLIFGEAAQLARIESPVPTVSFDPDAEQGLDRFVDEGPLDAWPPGADSLALLLYTSGSTGMPKGVRLTHASQRWTVETRLQQHELDNQRILIAAPLYHMNALALSLLALASHITAVLLPQFSAAEYIRAIDRYRCSWLSAVPPMIAMMLQQPALLAQSSLASVKVVRMGSAPVNQSLYQQIHQLLPEATIINAYGTTEGGPVVFGPHPHGLAPPLGSPGYPHPQVQVRLRDAEGRESAERGILEMKSPGLMQGYHQRPDIRPPFTEEGFYITGDVFERDEQGFFSFVGRQDDMFVSGAENIYPSEVEHLLERHPAVQQACVVAINDDIKGTKPVAWVRLHQGHRLTADALKAFALAHGPAYLHPRHIWFVENFTLASTNKIDRRALTRAAQERVAQEDKTPGGDTAGING</sequence>
<accession>A0A4R3Z2V7</accession>
<dbReference type="Pfam" id="PF00501">
    <property type="entry name" value="AMP-binding"/>
    <property type="match status" value="1"/>
</dbReference>
<name>A0A4R3Z2V7_9GAMM</name>
<feature type="domain" description="AMP-binding enzyme C-terminal" evidence="4">
    <location>
        <begin position="411"/>
        <end position="481"/>
    </location>
</feature>
<dbReference type="Gene3D" id="3.40.50.12780">
    <property type="entry name" value="N-terminal domain of ligase-like"/>
    <property type="match status" value="1"/>
</dbReference>
<dbReference type="AlphaFoldDB" id="A0A4R3Z2V7"/>
<evidence type="ECO:0000313" key="5">
    <source>
        <dbReference type="EMBL" id="TCW00132.1"/>
    </source>
</evidence>
<dbReference type="InterPro" id="IPR025110">
    <property type="entry name" value="AMP-bd_C"/>
</dbReference>
<dbReference type="RefSeq" id="WP_131863660.1">
    <property type="nucleotide sequence ID" value="NZ_SMCR01000001.1"/>
</dbReference>
<evidence type="ECO:0000256" key="1">
    <source>
        <dbReference type="ARBA" id="ARBA00006432"/>
    </source>
</evidence>
<dbReference type="EMBL" id="SMCR01000001">
    <property type="protein sequence ID" value="TCW00132.1"/>
    <property type="molecule type" value="Genomic_DNA"/>
</dbReference>
<comment type="caution">
    <text evidence="5">The sequence shown here is derived from an EMBL/GenBank/DDBJ whole genome shotgun (WGS) entry which is preliminary data.</text>
</comment>
<keyword evidence="6" id="KW-1185">Reference proteome</keyword>
<dbReference type="InterPro" id="IPR000873">
    <property type="entry name" value="AMP-dep_synth/lig_dom"/>
</dbReference>
<keyword evidence="2 5" id="KW-0436">Ligase</keyword>
<dbReference type="PANTHER" id="PTHR43201">
    <property type="entry name" value="ACYL-COA SYNTHETASE"/>
    <property type="match status" value="1"/>
</dbReference>
<dbReference type="OrthoDB" id="9803968at2"/>
<dbReference type="InterPro" id="IPR042099">
    <property type="entry name" value="ANL_N_sf"/>
</dbReference>
<dbReference type="InterPro" id="IPR045851">
    <property type="entry name" value="AMP-bd_C_sf"/>
</dbReference>
<organism evidence="5 6">
    <name type="scientific">Biostraticola tofi</name>
    <dbReference type="NCBI Taxonomy" id="466109"/>
    <lineage>
        <taxon>Bacteria</taxon>
        <taxon>Pseudomonadati</taxon>
        <taxon>Pseudomonadota</taxon>
        <taxon>Gammaproteobacteria</taxon>
        <taxon>Enterobacterales</taxon>
        <taxon>Bruguierivoracaceae</taxon>
        <taxon>Biostraticola</taxon>
    </lineage>
</organism>
<evidence type="ECO:0000256" key="2">
    <source>
        <dbReference type="ARBA" id="ARBA00022598"/>
    </source>
</evidence>
<protein>
    <submittedName>
        <fullName evidence="5">Acyl-CoA synthetase (AMP-forming)/AMP-acid ligase II</fullName>
    </submittedName>
</protein>
<dbReference type="SUPFAM" id="SSF56801">
    <property type="entry name" value="Acetyl-CoA synthetase-like"/>
    <property type="match status" value="1"/>
</dbReference>
<dbReference type="Gene3D" id="3.30.300.30">
    <property type="match status" value="1"/>
</dbReference>
<dbReference type="PANTHER" id="PTHR43201:SF5">
    <property type="entry name" value="MEDIUM-CHAIN ACYL-COA LIGASE ACSF2, MITOCHONDRIAL"/>
    <property type="match status" value="1"/>
</dbReference>